<keyword evidence="4" id="KW-1185">Reference proteome</keyword>
<feature type="compositionally biased region" description="Polar residues" evidence="1">
    <location>
        <begin position="142"/>
        <end position="157"/>
    </location>
</feature>
<dbReference type="Proteomes" id="UP000268162">
    <property type="component" value="Unassembled WGS sequence"/>
</dbReference>
<organism evidence="3 4">
    <name type="scientific">Dimargaris cristalligena</name>
    <dbReference type="NCBI Taxonomy" id="215637"/>
    <lineage>
        <taxon>Eukaryota</taxon>
        <taxon>Fungi</taxon>
        <taxon>Fungi incertae sedis</taxon>
        <taxon>Zoopagomycota</taxon>
        <taxon>Kickxellomycotina</taxon>
        <taxon>Dimargaritomycetes</taxon>
        <taxon>Dimargaritales</taxon>
        <taxon>Dimargaritaceae</taxon>
        <taxon>Dimargaris</taxon>
    </lineage>
</organism>
<gene>
    <name evidence="3" type="ORF">BJ085DRAFT_30622</name>
</gene>
<evidence type="ECO:0000256" key="1">
    <source>
        <dbReference type="SAM" id="MobiDB-lite"/>
    </source>
</evidence>
<dbReference type="AlphaFoldDB" id="A0A4V1J4M9"/>
<reference evidence="4" key="1">
    <citation type="journal article" date="2018" name="Nat. Microbiol.">
        <title>Leveraging single-cell genomics to expand the fungal tree of life.</title>
        <authorList>
            <person name="Ahrendt S.R."/>
            <person name="Quandt C.A."/>
            <person name="Ciobanu D."/>
            <person name="Clum A."/>
            <person name="Salamov A."/>
            <person name="Andreopoulos B."/>
            <person name="Cheng J.F."/>
            <person name="Woyke T."/>
            <person name="Pelin A."/>
            <person name="Henrissat B."/>
            <person name="Reynolds N.K."/>
            <person name="Benny G.L."/>
            <person name="Smith M.E."/>
            <person name="James T.Y."/>
            <person name="Grigoriev I.V."/>
        </authorList>
    </citation>
    <scope>NUCLEOTIDE SEQUENCE [LARGE SCALE GENOMIC DNA]</scope>
    <source>
        <strain evidence="4">RSA 468</strain>
    </source>
</reference>
<keyword evidence="2" id="KW-0732">Signal</keyword>
<accession>A0A4V1J4M9</accession>
<feature type="region of interest" description="Disordered" evidence="1">
    <location>
        <begin position="134"/>
        <end position="167"/>
    </location>
</feature>
<evidence type="ECO:0008006" key="5">
    <source>
        <dbReference type="Google" id="ProtNLM"/>
    </source>
</evidence>
<proteinExistence type="predicted"/>
<name>A0A4V1J4M9_9FUNG</name>
<sequence length="188" mass="18782">MKAAISVVFLAILASASAVTTQQAECIQKPSCLSNSEQCLVDCFGATSDQISQIQLCGENCASLTNQSDILQCAMKCSTDFYEAAGIDLTTLESDEDSSDPTPSSSEVPTAPSVIAAASSSAIATVVSSANTTAAAPAGSSKTTSARPTASSGVDASSTDDEADSGASSVTALSSAIAVLGLSMVYRL</sequence>
<protein>
    <recommendedName>
        <fullName evidence="5">Extracellular membrane protein CFEM domain-containing protein</fullName>
    </recommendedName>
</protein>
<evidence type="ECO:0000256" key="2">
    <source>
        <dbReference type="SAM" id="SignalP"/>
    </source>
</evidence>
<evidence type="ECO:0000313" key="3">
    <source>
        <dbReference type="EMBL" id="RKP36119.1"/>
    </source>
</evidence>
<evidence type="ECO:0000313" key="4">
    <source>
        <dbReference type="Proteomes" id="UP000268162"/>
    </source>
</evidence>
<feature type="chain" id="PRO_5020753738" description="Extracellular membrane protein CFEM domain-containing protein" evidence="2">
    <location>
        <begin position="19"/>
        <end position="188"/>
    </location>
</feature>
<feature type="signal peptide" evidence="2">
    <location>
        <begin position="1"/>
        <end position="18"/>
    </location>
</feature>
<dbReference type="EMBL" id="ML002716">
    <property type="protein sequence ID" value="RKP36119.1"/>
    <property type="molecule type" value="Genomic_DNA"/>
</dbReference>